<comment type="similarity">
    <text evidence="3">Belongs to the Maf family. YhdE subfamily.</text>
</comment>
<reference evidence="4 5" key="1">
    <citation type="journal article" date="2003" name="Int. J. Syst. Evol. Microbiol.">
        <title>Halobacillus salinus sp. nov., isolated from a salt lake on the coast of the East Sea in Korea.</title>
        <authorList>
            <person name="Yoon J.H."/>
            <person name="Kang K.H."/>
            <person name="Park Y.H."/>
        </authorList>
    </citation>
    <scope>NUCLEOTIDE SEQUENCE [LARGE SCALE GENOMIC DNA]</scope>
    <source>
        <strain evidence="4 5">HSL-3</strain>
    </source>
</reference>
<organism evidence="4 5">
    <name type="scientific">Halobacillus salinus</name>
    <dbReference type="NCBI Taxonomy" id="192814"/>
    <lineage>
        <taxon>Bacteria</taxon>
        <taxon>Bacillati</taxon>
        <taxon>Bacillota</taxon>
        <taxon>Bacilli</taxon>
        <taxon>Bacillales</taxon>
        <taxon>Bacillaceae</taxon>
        <taxon>Halobacillus</taxon>
    </lineage>
</organism>
<dbReference type="GO" id="GO:0005737">
    <property type="term" value="C:cytoplasm"/>
    <property type="evidence" value="ECO:0007669"/>
    <property type="project" value="UniProtKB-SubCell"/>
</dbReference>
<feature type="site" description="Important for substrate specificity" evidence="3">
    <location>
        <position position="70"/>
    </location>
</feature>
<comment type="cofactor">
    <cofactor evidence="1 3">
        <name>a divalent metal cation</name>
        <dbReference type="ChEBI" id="CHEBI:60240"/>
    </cofactor>
</comment>
<proteinExistence type="inferred from homology"/>
<dbReference type="HAMAP" id="MF_00528">
    <property type="entry name" value="Maf"/>
    <property type="match status" value="1"/>
</dbReference>
<dbReference type="PANTHER" id="PTHR43213">
    <property type="entry name" value="BIFUNCTIONAL DTTP/UTP PYROPHOSPHATASE/METHYLTRANSFERASE PROTEIN-RELATED"/>
    <property type="match status" value="1"/>
</dbReference>
<dbReference type="Proteomes" id="UP000297982">
    <property type="component" value="Unassembled WGS sequence"/>
</dbReference>
<dbReference type="Pfam" id="PF02545">
    <property type="entry name" value="Maf"/>
    <property type="match status" value="1"/>
</dbReference>
<dbReference type="AlphaFoldDB" id="A0A4Z0H2W2"/>
<keyword evidence="3" id="KW-0546">Nucleotide metabolism</keyword>
<evidence type="ECO:0000256" key="2">
    <source>
        <dbReference type="ARBA" id="ARBA00022801"/>
    </source>
</evidence>
<evidence type="ECO:0000313" key="4">
    <source>
        <dbReference type="EMBL" id="TGB04167.1"/>
    </source>
</evidence>
<dbReference type="PIRSF" id="PIRSF006305">
    <property type="entry name" value="Maf"/>
    <property type="match status" value="1"/>
</dbReference>
<keyword evidence="3" id="KW-0963">Cytoplasm</keyword>
<comment type="function">
    <text evidence="3">Nucleoside triphosphate pyrophosphatase that hydrolyzes dTTP and UTP. May have a dual role in cell division arrest and in preventing the incorporation of modified nucleotides into cellular nucleic acids.</text>
</comment>
<evidence type="ECO:0000256" key="1">
    <source>
        <dbReference type="ARBA" id="ARBA00001968"/>
    </source>
</evidence>
<dbReference type="GO" id="GO:0009117">
    <property type="term" value="P:nucleotide metabolic process"/>
    <property type="evidence" value="ECO:0007669"/>
    <property type="project" value="UniProtKB-KW"/>
</dbReference>
<comment type="catalytic activity">
    <reaction evidence="3">
        <text>dTTP + H2O = dTMP + diphosphate + H(+)</text>
        <dbReference type="Rhea" id="RHEA:28534"/>
        <dbReference type="ChEBI" id="CHEBI:15377"/>
        <dbReference type="ChEBI" id="CHEBI:15378"/>
        <dbReference type="ChEBI" id="CHEBI:33019"/>
        <dbReference type="ChEBI" id="CHEBI:37568"/>
        <dbReference type="ChEBI" id="CHEBI:63528"/>
        <dbReference type="EC" id="3.6.1.9"/>
    </reaction>
</comment>
<feature type="active site" description="Proton acceptor" evidence="3">
    <location>
        <position position="69"/>
    </location>
</feature>
<comment type="subcellular location">
    <subcellularLocation>
        <location evidence="3">Cytoplasm</location>
    </subcellularLocation>
</comment>
<comment type="catalytic activity">
    <reaction evidence="3">
        <text>UTP + H2O = UMP + diphosphate + H(+)</text>
        <dbReference type="Rhea" id="RHEA:29395"/>
        <dbReference type="ChEBI" id="CHEBI:15377"/>
        <dbReference type="ChEBI" id="CHEBI:15378"/>
        <dbReference type="ChEBI" id="CHEBI:33019"/>
        <dbReference type="ChEBI" id="CHEBI:46398"/>
        <dbReference type="ChEBI" id="CHEBI:57865"/>
        <dbReference type="EC" id="3.6.1.9"/>
    </reaction>
</comment>
<accession>A0A4Z0H2W2</accession>
<dbReference type="InterPro" id="IPR003697">
    <property type="entry name" value="Maf-like"/>
</dbReference>
<evidence type="ECO:0000256" key="3">
    <source>
        <dbReference type="HAMAP-Rule" id="MF_00528"/>
    </source>
</evidence>
<keyword evidence="5" id="KW-1185">Reference proteome</keyword>
<evidence type="ECO:0000313" key="5">
    <source>
        <dbReference type="Proteomes" id="UP000297982"/>
    </source>
</evidence>
<name>A0A4Z0H2W2_9BACI</name>
<feature type="site" description="Important for substrate specificity" evidence="3">
    <location>
        <position position="152"/>
    </location>
</feature>
<dbReference type="Gene3D" id="3.90.950.10">
    <property type="match status" value="1"/>
</dbReference>
<dbReference type="SUPFAM" id="SSF52972">
    <property type="entry name" value="ITPase-like"/>
    <property type="match status" value="1"/>
</dbReference>
<comment type="caution">
    <text evidence="3">Lacks conserved residue(s) required for the propagation of feature annotation.</text>
</comment>
<sequence>MMPVLVLGSNSPRRKELLTKAGYEFGIRASDVDESLPEGISPEDAVLMLSKRKSEAISLNEEEVLLTSDTVVAKGQEILGKPSSFEEARDYLHSLSGKQHDVWTAVTLRDAHTAKSFAVRTRVTFFSLEEKEIIRYIESGEAWDKAGGYGIQGKGAIFVDEIQGDYYSVVGLPLSRVVRALRDFDVYPS</sequence>
<dbReference type="GO" id="GO:0036221">
    <property type="term" value="F:UTP diphosphatase activity"/>
    <property type="evidence" value="ECO:0007669"/>
    <property type="project" value="RHEA"/>
</dbReference>
<dbReference type="EMBL" id="SRJC01000001">
    <property type="protein sequence ID" value="TGB04167.1"/>
    <property type="molecule type" value="Genomic_DNA"/>
</dbReference>
<comment type="caution">
    <text evidence="4">The sequence shown here is derived from an EMBL/GenBank/DDBJ whole genome shotgun (WGS) entry which is preliminary data.</text>
</comment>
<dbReference type="EC" id="3.6.1.9" evidence="3"/>
<dbReference type="PANTHER" id="PTHR43213:SF5">
    <property type="entry name" value="BIFUNCTIONAL DTTP_UTP PYROPHOSPHATASE_METHYLTRANSFERASE PROTEIN-RELATED"/>
    <property type="match status" value="1"/>
</dbReference>
<dbReference type="NCBIfam" id="TIGR00172">
    <property type="entry name" value="maf"/>
    <property type="match status" value="1"/>
</dbReference>
<protein>
    <recommendedName>
        <fullName evidence="3">dTTP/UTP pyrophosphatase</fullName>
        <shortName evidence="3">dTTPase/UTPase</shortName>
        <ecNumber evidence="3">3.6.1.9</ecNumber>
    </recommendedName>
    <alternativeName>
        <fullName evidence="3">Nucleoside triphosphate pyrophosphatase</fullName>
    </alternativeName>
    <alternativeName>
        <fullName evidence="3">Nucleotide pyrophosphatase</fullName>
        <shortName evidence="3">Nucleotide PPase</shortName>
    </alternativeName>
</protein>
<dbReference type="GO" id="GO:0036218">
    <property type="term" value="F:dTTP diphosphatase activity"/>
    <property type="evidence" value="ECO:0007669"/>
    <property type="project" value="RHEA"/>
</dbReference>
<dbReference type="STRING" id="192814.GCA_900166575_01113"/>
<dbReference type="InterPro" id="IPR029001">
    <property type="entry name" value="ITPase-like_fam"/>
</dbReference>
<feature type="site" description="Important for substrate specificity" evidence="3">
    <location>
        <position position="13"/>
    </location>
</feature>
<keyword evidence="2 3" id="KW-0378">Hydrolase</keyword>
<gene>
    <name evidence="4" type="primary">maf</name>
    <name evidence="4" type="ORF">E4663_03940</name>
</gene>
<dbReference type="CDD" id="cd00555">
    <property type="entry name" value="Maf"/>
    <property type="match status" value="1"/>
</dbReference>